<dbReference type="PRINTS" id="PR00069">
    <property type="entry name" value="ALDKETRDTASE"/>
</dbReference>
<sequence length="360" mass="41025">MTAQQKSAVKVVFGAMMFGKEGAPQVRVHDPATASAILDVFQKHGHNEIDTARAYGEGSSEELLGNMNWQARGLVMDTKFYPTAHQINAPGRNDESMHHTPEGMREHLGRSLKALKADKVDLWYLHAPDRSVPYEVTFKAVNDLYEEGHFKRLGVSNYMAWEVAQISELCRSNGWKQIDVYQGRYNALHRSVEPELFRCLRKYGIAFYNYHPLAGGLLTDRYHREDKVSAFHDLLKGLATVYELTDEDIEKGSRYDPNKWQGKMYRNLYWNDAFFGALDILRPVAKKHGLTEAECALRWMTHHSLLKREHGDSIIIGASSVKQIEQNMLDLEKGPLPEEVVAALDQGEQGCKAITIKYWL</sequence>
<dbReference type="Gene3D" id="3.20.20.100">
    <property type="entry name" value="NADP-dependent oxidoreductase domain"/>
    <property type="match status" value="1"/>
</dbReference>
<dbReference type="PANTHER" id="PTHR43364">
    <property type="entry name" value="NADH-SPECIFIC METHYLGLYOXAL REDUCTASE-RELATED"/>
    <property type="match status" value="1"/>
</dbReference>
<protein>
    <submittedName>
        <fullName evidence="3">Aflatoxin B1 aldehyde reductase member 4</fullName>
    </submittedName>
</protein>
<dbReference type="GO" id="GO:0016491">
    <property type="term" value="F:oxidoreductase activity"/>
    <property type="evidence" value="ECO:0007669"/>
    <property type="project" value="UniProtKB-KW"/>
</dbReference>
<evidence type="ECO:0000256" key="1">
    <source>
        <dbReference type="ARBA" id="ARBA00023002"/>
    </source>
</evidence>
<organism evidence="3 4">
    <name type="scientific">Pseudocercospora fuligena</name>
    <dbReference type="NCBI Taxonomy" id="685502"/>
    <lineage>
        <taxon>Eukaryota</taxon>
        <taxon>Fungi</taxon>
        <taxon>Dikarya</taxon>
        <taxon>Ascomycota</taxon>
        <taxon>Pezizomycotina</taxon>
        <taxon>Dothideomycetes</taxon>
        <taxon>Dothideomycetidae</taxon>
        <taxon>Mycosphaerellales</taxon>
        <taxon>Mycosphaerellaceae</taxon>
        <taxon>Pseudocercospora</taxon>
    </lineage>
</organism>
<evidence type="ECO:0000313" key="4">
    <source>
        <dbReference type="Proteomes" id="UP000660729"/>
    </source>
</evidence>
<dbReference type="OrthoDB" id="2310150at2759"/>
<dbReference type="InterPro" id="IPR023210">
    <property type="entry name" value="NADP_OxRdtase_dom"/>
</dbReference>
<evidence type="ECO:0000313" key="3">
    <source>
        <dbReference type="EMBL" id="KAF7193339.1"/>
    </source>
</evidence>
<dbReference type="InterPro" id="IPR020471">
    <property type="entry name" value="AKR"/>
</dbReference>
<feature type="domain" description="NADP-dependent oxidoreductase" evidence="2">
    <location>
        <begin position="10"/>
        <end position="346"/>
    </location>
</feature>
<dbReference type="EMBL" id="JABCIY010000089">
    <property type="protein sequence ID" value="KAF7193339.1"/>
    <property type="molecule type" value="Genomic_DNA"/>
</dbReference>
<proteinExistence type="predicted"/>
<accession>A0A8H6RLQ2</accession>
<dbReference type="InterPro" id="IPR050523">
    <property type="entry name" value="AKR_Detox_Biosynth"/>
</dbReference>
<dbReference type="AlphaFoldDB" id="A0A8H6RLQ2"/>
<keyword evidence="4" id="KW-1185">Reference proteome</keyword>
<dbReference type="PANTHER" id="PTHR43364:SF4">
    <property type="entry name" value="NAD(P)-LINKED OXIDOREDUCTASE SUPERFAMILY PROTEIN"/>
    <property type="match status" value="1"/>
</dbReference>
<comment type="caution">
    <text evidence="3">The sequence shown here is derived from an EMBL/GenBank/DDBJ whole genome shotgun (WGS) entry which is preliminary data.</text>
</comment>
<gene>
    <name evidence="3" type="ORF">HII31_05318</name>
</gene>
<reference evidence="3" key="1">
    <citation type="submission" date="2020-04" db="EMBL/GenBank/DDBJ databases">
        <title>Draft genome resource of the tomato pathogen Pseudocercospora fuligena.</title>
        <authorList>
            <person name="Zaccaron A."/>
        </authorList>
    </citation>
    <scope>NUCLEOTIDE SEQUENCE</scope>
    <source>
        <strain evidence="3">PF001</strain>
    </source>
</reference>
<dbReference type="InterPro" id="IPR036812">
    <property type="entry name" value="NAD(P)_OxRdtase_dom_sf"/>
</dbReference>
<dbReference type="CDD" id="cd19075">
    <property type="entry name" value="AKR_AKR7A1-5"/>
    <property type="match status" value="1"/>
</dbReference>
<dbReference type="PROSITE" id="PS00062">
    <property type="entry name" value="ALDOKETO_REDUCTASE_2"/>
    <property type="match status" value="1"/>
</dbReference>
<keyword evidence="1" id="KW-0560">Oxidoreductase</keyword>
<evidence type="ECO:0000259" key="2">
    <source>
        <dbReference type="Pfam" id="PF00248"/>
    </source>
</evidence>
<name>A0A8H6RLQ2_9PEZI</name>
<dbReference type="Proteomes" id="UP000660729">
    <property type="component" value="Unassembled WGS sequence"/>
</dbReference>
<dbReference type="SUPFAM" id="SSF51430">
    <property type="entry name" value="NAD(P)-linked oxidoreductase"/>
    <property type="match status" value="1"/>
</dbReference>
<dbReference type="Pfam" id="PF00248">
    <property type="entry name" value="Aldo_ket_red"/>
    <property type="match status" value="1"/>
</dbReference>
<dbReference type="InterPro" id="IPR018170">
    <property type="entry name" value="Aldo/ket_reductase_CS"/>
</dbReference>